<name>A0A0K2VMM5_MESPL</name>
<dbReference type="AlphaFoldDB" id="A0A0K2VMM5"/>
<evidence type="ECO:0000313" key="2">
    <source>
        <dbReference type="Proteomes" id="UP000182888"/>
    </source>
</evidence>
<protein>
    <recommendedName>
        <fullName evidence="3">SH3b domain-containing protein</fullName>
    </recommendedName>
</protein>
<dbReference type="Proteomes" id="UP000182888">
    <property type="component" value="Unassembled WGS sequence"/>
</dbReference>
<organism evidence="1 2">
    <name type="scientific">Mesorhizobium plurifarium</name>
    <dbReference type="NCBI Taxonomy" id="69974"/>
    <lineage>
        <taxon>Bacteria</taxon>
        <taxon>Pseudomonadati</taxon>
        <taxon>Pseudomonadota</taxon>
        <taxon>Alphaproteobacteria</taxon>
        <taxon>Hyphomicrobiales</taxon>
        <taxon>Phyllobacteriaceae</taxon>
        <taxon>Mesorhizobium</taxon>
    </lineage>
</organism>
<gene>
    <name evidence="1" type="ORF">MPL1032_10205</name>
</gene>
<accession>A0A0K2VMM5</accession>
<evidence type="ECO:0000313" key="1">
    <source>
        <dbReference type="EMBL" id="CDX49132.1"/>
    </source>
</evidence>
<proteinExistence type="predicted"/>
<sequence length="186" mass="20947">MRSKAPFGVPAVRWLVGRRLRYVLVLFLLTTALISIPATMTGLRAEVRALPLPRFVSLKASSANLRVGPGTGYDIQWVMTRPGIPLEIYQQYGNWRRVRDWEGTTGWIFGPLLSGRRTGIVAPWAKDNVALRKKPTVDGPITAWLEPRVRVILNRCDGQWCAVALRHASGFIKQIDLWGVYPDEVL</sequence>
<dbReference type="InterPro" id="IPR010466">
    <property type="entry name" value="DUF1058"/>
</dbReference>
<dbReference type="Pfam" id="PF06347">
    <property type="entry name" value="SH3_4"/>
    <property type="match status" value="2"/>
</dbReference>
<evidence type="ECO:0008006" key="3">
    <source>
        <dbReference type="Google" id="ProtNLM"/>
    </source>
</evidence>
<reference evidence="2" key="1">
    <citation type="submission" date="2014-08" db="EMBL/GenBank/DDBJ databases">
        <authorList>
            <person name="Edwards T."/>
        </authorList>
    </citation>
    <scope>NUCLEOTIDE SEQUENCE [LARGE SCALE GENOMIC DNA]</scope>
</reference>
<dbReference type="EMBL" id="CCND01000001">
    <property type="protein sequence ID" value="CDX49132.1"/>
    <property type="molecule type" value="Genomic_DNA"/>
</dbReference>
<dbReference type="Gene3D" id="2.30.30.40">
    <property type="entry name" value="SH3 Domains"/>
    <property type="match status" value="1"/>
</dbReference>